<dbReference type="CDD" id="cd07247">
    <property type="entry name" value="SgaA_N_like"/>
    <property type="match status" value="1"/>
</dbReference>
<dbReference type="EMBL" id="PVTD01000002">
    <property type="protein sequence ID" value="PRY25089.1"/>
    <property type="molecule type" value="Genomic_DNA"/>
</dbReference>
<dbReference type="InterPro" id="IPR004360">
    <property type="entry name" value="Glyas_Fos-R_dOase_dom"/>
</dbReference>
<dbReference type="RefSeq" id="WP_106204022.1">
    <property type="nucleotide sequence ID" value="NZ_PVTD01000002.1"/>
</dbReference>
<dbReference type="PANTHER" id="PTHR33993">
    <property type="entry name" value="GLYOXALASE-RELATED"/>
    <property type="match status" value="1"/>
</dbReference>
<dbReference type="AlphaFoldDB" id="A0A2T0RV61"/>
<comment type="caution">
    <text evidence="2">The sequence shown here is derived from an EMBL/GenBank/DDBJ whole genome shotgun (WGS) entry which is preliminary data.</text>
</comment>
<evidence type="ECO:0000259" key="1">
    <source>
        <dbReference type="PROSITE" id="PS51819"/>
    </source>
</evidence>
<protein>
    <recommendedName>
        <fullName evidence="1">VOC domain-containing protein</fullName>
    </recommendedName>
</protein>
<evidence type="ECO:0000313" key="3">
    <source>
        <dbReference type="Proteomes" id="UP000239480"/>
    </source>
</evidence>
<dbReference type="Proteomes" id="UP000239480">
    <property type="component" value="Unassembled WGS sequence"/>
</dbReference>
<proteinExistence type="predicted"/>
<dbReference type="OrthoDB" id="9793039at2"/>
<name>A0A2T0RV61_9RHOB</name>
<dbReference type="InterPro" id="IPR037523">
    <property type="entry name" value="VOC_core"/>
</dbReference>
<organism evidence="2 3">
    <name type="scientific">Aliiruegeria haliotis</name>
    <dbReference type="NCBI Taxonomy" id="1280846"/>
    <lineage>
        <taxon>Bacteria</taxon>
        <taxon>Pseudomonadati</taxon>
        <taxon>Pseudomonadota</taxon>
        <taxon>Alphaproteobacteria</taxon>
        <taxon>Rhodobacterales</taxon>
        <taxon>Roseobacteraceae</taxon>
        <taxon>Aliiruegeria</taxon>
    </lineage>
</organism>
<dbReference type="SUPFAM" id="SSF54593">
    <property type="entry name" value="Glyoxalase/Bleomycin resistance protein/Dihydroxybiphenyl dioxygenase"/>
    <property type="match status" value="1"/>
</dbReference>
<dbReference type="Gene3D" id="3.10.180.10">
    <property type="entry name" value="2,3-Dihydroxybiphenyl 1,2-Dioxygenase, domain 1"/>
    <property type="match status" value="1"/>
</dbReference>
<dbReference type="InterPro" id="IPR029068">
    <property type="entry name" value="Glyas_Bleomycin-R_OHBP_Dase"/>
</dbReference>
<dbReference type="PROSITE" id="PS51819">
    <property type="entry name" value="VOC"/>
    <property type="match status" value="1"/>
</dbReference>
<accession>A0A2T0RV61</accession>
<evidence type="ECO:0000313" key="2">
    <source>
        <dbReference type="EMBL" id="PRY25089.1"/>
    </source>
</evidence>
<feature type="domain" description="VOC" evidence="1">
    <location>
        <begin position="8"/>
        <end position="125"/>
    </location>
</feature>
<reference evidence="2 3" key="1">
    <citation type="submission" date="2018-03" db="EMBL/GenBank/DDBJ databases">
        <title>Genomic Encyclopedia of Archaeal and Bacterial Type Strains, Phase II (KMG-II): from individual species to whole genera.</title>
        <authorList>
            <person name="Goeker M."/>
        </authorList>
    </citation>
    <scope>NUCLEOTIDE SEQUENCE [LARGE SCALE GENOMIC DNA]</scope>
    <source>
        <strain evidence="2 3">DSM 29328</strain>
    </source>
</reference>
<dbReference type="InterPro" id="IPR052164">
    <property type="entry name" value="Anthracycline_SecMetBiosynth"/>
</dbReference>
<gene>
    <name evidence="2" type="ORF">CLV78_102266</name>
</gene>
<keyword evidence="3" id="KW-1185">Reference proteome</keyword>
<dbReference type="Pfam" id="PF00903">
    <property type="entry name" value="Glyoxalase"/>
    <property type="match status" value="1"/>
</dbReference>
<sequence length="135" mass="14381">MTYRPENATVWIEIPVTDLDKAMEFYSATTGMALNKVTDMEPNPIAMFVNETEGKGVAGHLYPGKPAGDGSGPTVHLATPGKLEATMDRVKEAGGTGFSPIITIPPGRFFYCQDPDGNSVSFFETDPDATYGAAT</sequence>